<dbReference type="CDD" id="cd00090">
    <property type="entry name" value="HTH_ARSR"/>
    <property type="match status" value="1"/>
</dbReference>
<keyword evidence="1" id="KW-0805">Transcription regulation</keyword>
<dbReference type="AlphaFoldDB" id="A0A518D6D7"/>
<dbReference type="InterPro" id="IPR036388">
    <property type="entry name" value="WH-like_DNA-bd_sf"/>
</dbReference>
<dbReference type="Proteomes" id="UP000317429">
    <property type="component" value="Chromosome"/>
</dbReference>
<dbReference type="GO" id="GO:0003700">
    <property type="term" value="F:DNA-binding transcription factor activity"/>
    <property type="evidence" value="ECO:0007669"/>
    <property type="project" value="InterPro"/>
</dbReference>
<gene>
    <name evidence="5" type="ORF">Pla175_03950</name>
</gene>
<proteinExistence type="predicted"/>
<dbReference type="OrthoDB" id="9802016at2"/>
<dbReference type="PANTHER" id="PTHR33154">
    <property type="entry name" value="TRANSCRIPTIONAL REGULATOR, ARSR FAMILY"/>
    <property type="match status" value="1"/>
</dbReference>
<dbReference type="EMBL" id="CP036291">
    <property type="protein sequence ID" value="QDU87040.1"/>
    <property type="molecule type" value="Genomic_DNA"/>
</dbReference>
<evidence type="ECO:0000256" key="2">
    <source>
        <dbReference type="ARBA" id="ARBA00023125"/>
    </source>
</evidence>
<evidence type="ECO:0000256" key="3">
    <source>
        <dbReference type="ARBA" id="ARBA00023163"/>
    </source>
</evidence>
<dbReference type="InterPro" id="IPR036390">
    <property type="entry name" value="WH_DNA-bd_sf"/>
</dbReference>
<evidence type="ECO:0000256" key="1">
    <source>
        <dbReference type="ARBA" id="ARBA00023015"/>
    </source>
</evidence>
<keyword evidence="2" id="KW-0238">DNA-binding</keyword>
<name>A0A518D6D7_9BACT</name>
<reference evidence="5 6" key="1">
    <citation type="submission" date="2019-02" db="EMBL/GenBank/DDBJ databases">
        <title>Deep-cultivation of Planctomycetes and their phenomic and genomic characterization uncovers novel biology.</title>
        <authorList>
            <person name="Wiegand S."/>
            <person name="Jogler M."/>
            <person name="Boedeker C."/>
            <person name="Pinto D."/>
            <person name="Vollmers J."/>
            <person name="Rivas-Marin E."/>
            <person name="Kohn T."/>
            <person name="Peeters S.H."/>
            <person name="Heuer A."/>
            <person name="Rast P."/>
            <person name="Oberbeckmann S."/>
            <person name="Bunk B."/>
            <person name="Jeske O."/>
            <person name="Meyerdierks A."/>
            <person name="Storesund J.E."/>
            <person name="Kallscheuer N."/>
            <person name="Luecker S."/>
            <person name="Lage O.M."/>
            <person name="Pohl T."/>
            <person name="Merkel B.J."/>
            <person name="Hornburger P."/>
            <person name="Mueller R.-W."/>
            <person name="Bruemmer F."/>
            <person name="Labrenz M."/>
            <person name="Spormann A.M."/>
            <person name="Op den Camp H."/>
            <person name="Overmann J."/>
            <person name="Amann R."/>
            <person name="Jetten M.S.M."/>
            <person name="Mascher T."/>
            <person name="Medema M.H."/>
            <person name="Devos D.P."/>
            <person name="Kaster A.-K."/>
            <person name="Ovreas L."/>
            <person name="Rohde M."/>
            <person name="Galperin M.Y."/>
            <person name="Jogler C."/>
        </authorList>
    </citation>
    <scope>NUCLEOTIDE SEQUENCE [LARGE SCALE GENOMIC DNA]</scope>
    <source>
        <strain evidence="5 6">Pla175</strain>
    </source>
</reference>
<evidence type="ECO:0000313" key="6">
    <source>
        <dbReference type="Proteomes" id="UP000317429"/>
    </source>
</evidence>
<dbReference type="Pfam" id="PF01022">
    <property type="entry name" value="HTH_5"/>
    <property type="match status" value="1"/>
</dbReference>
<dbReference type="InterPro" id="IPR001845">
    <property type="entry name" value="HTH_ArsR_DNA-bd_dom"/>
</dbReference>
<dbReference type="NCBIfam" id="NF033788">
    <property type="entry name" value="HTH_metalloreg"/>
    <property type="match status" value="1"/>
</dbReference>
<dbReference type="SMART" id="SM00418">
    <property type="entry name" value="HTH_ARSR"/>
    <property type="match status" value="1"/>
</dbReference>
<dbReference type="InterPro" id="IPR011991">
    <property type="entry name" value="ArsR-like_HTH"/>
</dbReference>
<dbReference type="KEGG" id="pnd:Pla175_03950"/>
<dbReference type="InterPro" id="IPR051081">
    <property type="entry name" value="HTH_MetalResp_TranReg"/>
</dbReference>
<evidence type="ECO:0000313" key="5">
    <source>
        <dbReference type="EMBL" id="QDU87040.1"/>
    </source>
</evidence>
<evidence type="ECO:0000259" key="4">
    <source>
        <dbReference type="PROSITE" id="PS50987"/>
    </source>
</evidence>
<accession>A0A518D6D7</accession>
<keyword evidence="6" id="KW-1185">Reference proteome</keyword>
<dbReference type="SUPFAM" id="SSF46785">
    <property type="entry name" value="Winged helix' DNA-binding domain"/>
    <property type="match status" value="1"/>
</dbReference>
<dbReference type="Gene3D" id="1.10.10.10">
    <property type="entry name" value="Winged helix-like DNA-binding domain superfamily/Winged helix DNA-binding domain"/>
    <property type="match status" value="1"/>
</dbReference>
<sequence length="136" mass="14849">MRDLLAITKALGDENRLRALGLLEGRELCLCQIIEVLALAPSTVSRHMAILHQARLVESRKQGRWAYFRLADVDSRAGKASKTDAPPAEAGPALALVLASLKSSTQGKTDQKQLKQVLKLEPEELCRQQSCRSGCA</sequence>
<organism evidence="5 6">
    <name type="scientific">Pirellulimonas nuda</name>
    <dbReference type="NCBI Taxonomy" id="2528009"/>
    <lineage>
        <taxon>Bacteria</taxon>
        <taxon>Pseudomonadati</taxon>
        <taxon>Planctomycetota</taxon>
        <taxon>Planctomycetia</taxon>
        <taxon>Pirellulales</taxon>
        <taxon>Lacipirellulaceae</taxon>
        <taxon>Pirellulimonas</taxon>
    </lineage>
</organism>
<dbReference type="PROSITE" id="PS50987">
    <property type="entry name" value="HTH_ARSR_2"/>
    <property type="match status" value="1"/>
</dbReference>
<keyword evidence="3" id="KW-0804">Transcription</keyword>
<dbReference type="RefSeq" id="WP_145280821.1">
    <property type="nucleotide sequence ID" value="NZ_CP036291.1"/>
</dbReference>
<dbReference type="PANTHER" id="PTHR33154:SF18">
    <property type="entry name" value="ARSENICAL RESISTANCE OPERON REPRESSOR"/>
    <property type="match status" value="1"/>
</dbReference>
<protein>
    <recommendedName>
        <fullName evidence="4">HTH arsR-type domain-containing protein</fullName>
    </recommendedName>
</protein>
<dbReference type="GO" id="GO:0003677">
    <property type="term" value="F:DNA binding"/>
    <property type="evidence" value="ECO:0007669"/>
    <property type="project" value="UniProtKB-KW"/>
</dbReference>
<feature type="domain" description="HTH arsR-type" evidence="4">
    <location>
        <begin position="1"/>
        <end position="90"/>
    </location>
</feature>
<dbReference type="PRINTS" id="PR00778">
    <property type="entry name" value="HTHARSR"/>
</dbReference>